<protein>
    <submittedName>
        <fullName evidence="6">Acetylornithine transaminase</fullName>
        <ecNumber evidence="6">2.6.1.11</ecNumber>
    </submittedName>
</protein>
<dbReference type="CDD" id="cd00610">
    <property type="entry name" value="OAT_like"/>
    <property type="match status" value="1"/>
</dbReference>
<dbReference type="EMBL" id="JAOZFC020000001">
    <property type="protein sequence ID" value="MDF9299282.1"/>
    <property type="molecule type" value="Genomic_DNA"/>
</dbReference>
<dbReference type="NCBIfam" id="NF002325">
    <property type="entry name" value="PRK01278.1"/>
    <property type="match status" value="1"/>
</dbReference>
<dbReference type="InterPro" id="IPR005814">
    <property type="entry name" value="Aminotrans_3"/>
</dbReference>
<dbReference type="GO" id="GO:0003992">
    <property type="term" value="F:N2-acetyl-L-ornithine:2-oxoglutarate 5-aminotransferase activity"/>
    <property type="evidence" value="ECO:0007669"/>
    <property type="project" value="UniProtKB-EC"/>
</dbReference>
<keyword evidence="7" id="KW-1185">Reference proteome</keyword>
<dbReference type="PANTHER" id="PTHR11986:SF79">
    <property type="entry name" value="ACETYLORNITHINE AMINOTRANSFERASE, MITOCHONDRIAL"/>
    <property type="match status" value="1"/>
</dbReference>
<evidence type="ECO:0000256" key="4">
    <source>
        <dbReference type="ARBA" id="ARBA00022898"/>
    </source>
</evidence>
<evidence type="ECO:0000313" key="7">
    <source>
        <dbReference type="Proteomes" id="UP001146336"/>
    </source>
</evidence>
<dbReference type="Pfam" id="PF00202">
    <property type="entry name" value="Aminotran_3"/>
    <property type="match status" value="1"/>
</dbReference>
<evidence type="ECO:0000256" key="3">
    <source>
        <dbReference type="ARBA" id="ARBA00022679"/>
    </source>
</evidence>
<dbReference type="InterPro" id="IPR015421">
    <property type="entry name" value="PyrdxlP-dep_Trfase_major"/>
</dbReference>
<reference evidence="6" key="1">
    <citation type="submission" date="2023-03" db="EMBL/GenBank/DDBJ databases">
        <title>Comparative genomics of Weissella fermenti BK2, and weissella type species.</title>
        <authorList>
            <person name="Lee J.K."/>
            <person name="Baek J.H."/>
            <person name="Kim J.M."/>
            <person name="Choi D.G."/>
            <person name="Jeon C.O."/>
        </authorList>
    </citation>
    <scope>NUCLEOTIDE SEQUENCE</scope>
    <source>
        <strain evidence="6">BK2</strain>
    </source>
</reference>
<dbReference type="EC" id="2.6.1.11" evidence="6"/>
<comment type="similarity">
    <text evidence="5">Belongs to the class-III pyridoxal-phosphate-dependent aminotransferase family.</text>
</comment>
<name>A0ABT6D6I5_9LACO</name>
<dbReference type="PIRSF" id="PIRSF000521">
    <property type="entry name" value="Transaminase_4ab_Lys_Orn"/>
    <property type="match status" value="1"/>
</dbReference>
<dbReference type="InterPro" id="IPR050103">
    <property type="entry name" value="Class-III_PLP-dep_AT"/>
</dbReference>
<dbReference type="PROSITE" id="PS00600">
    <property type="entry name" value="AA_TRANSFER_CLASS_3"/>
    <property type="match status" value="1"/>
</dbReference>
<gene>
    <name evidence="6" type="ORF">OIT47_003025</name>
</gene>
<dbReference type="Gene3D" id="3.90.1150.10">
    <property type="entry name" value="Aspartate Aminotransferase, domain 1"/>
    <property type="match status" value="1"/>
</dbReference>
<evidence type="ECO:0000313" key="6">
    <source>
        <dbReference type="EMBL" id="MDF9299282.1"/>
    </source>
</evidence>
<comment type="caution">
    <text evidence="6">The sequence shown here is derived from an EMBL/GenBank/DDBJ whole genome shotgun (WGS) entry which is preliminary data.</text>
</comment>
<dbReference type="InterPro" id="IPR015424">
    <property type="entry name" value="PyrdxlP-dep_Trfase"/>
</dbReference>
<evidence type="ECO:0000256" key="2">
    <source>
        <dbReference type="ARBA" id="ARBA00022576"/>
    </source>
</evidence>
<organism evidence="6 7">
    <name type="scientific">Weissella fermenti</name>
    <dbReference type="NCBI Taxonomy" id="2987699"/>
    <lineage>
        <taxon>Bacteria</taxon>
        <taxon>Bacillati</taxon>
        <taxon>Bacillota</taxon>
        <taxon>Bacilli</taxon>
        <taxon>Lactobacillales</taxon>
        <taxon>Lactobacillaceae</taxon>
        <taxon>Weissella</taxon>
    </lineage>
</organism>
<dbReference type="Gene3D" id="3.40.640.10">
    <property type="entry name" value="Type I PLP-dependent aspartate aminotransferase-like (Major domain)"/>
    <property type="match status" value="1"/>
</dbReference>
<keyword evidence="4 5" id="KW-0663">Pyridoxal phosphate</keyword>
<proteinExistence type="inferred from homology"/>
<keyword evidence="3 6" id="KW-0808">Transferase</keyword>
<evidence type="ECO:0000256" key="1">
    <source>
        <dbReference type="ARBA" id="ARBA00001933"/>
    </source>
</evidence>
<dbReference type="Proteomes" id="UP001146336">
    <property type="component" value="Unassembled WGS sequence"/>
</dbReference>
<sequence length="376" mass="40498">MSHLFNTYARADLVLVDGHDAYVTDDAGDDYLDFGAGIGVMNLGYHHPVIQEAVEQQLKGIWHTSNLYESPLQEKVAHLLTQENDQLVFFANSGAEANEAALKLARRYTGKHKIMNFSQAFHGRTYGALSLTPVTAYQEGYGVDQDVVTLPFNQALAIEALDGTFAAVILEVVQGEGGIHVAQKEWLHELVAKANELGVLVIIDEVQSGMGRTGSLYAYQQFGITPDIVTVAKALANGLPVGAMIGRADLGRAFQPGAHGTTFGGNPIVMASAIAVLETLTPEFLATVAHKGELIRHEIEELSANLPQVKMVRGAGLMIGIELNVDVNAVLVKLREKRILALSAQGNTLRLLPVLTMDQATLHAGIITILETIGEF</sequence>
<dbReference type="InterPro" id="IPR015422">
    <property type="entry name" value="PyrdxlP-dep_Trfase_small"/>
</dbReference>
<keyword evidence="2 6" id="KW-0032">Aminotransferase</keyword>
<comment type="cofactor">
    <cofactor evidence="1">
        <name>pyridoxal 5'-phosphate</name>
        <dbReference type="ChEBI" id="CHEBI:597326"/>
    </cofactor>
</comment>
<dbReference type="SUPFAM" id="SSF53383">
    <property type="entry name" value="PLP-dependent transferases"/>
    <property type="match status" value="1"/>
</dbReference>
<dbReference type="InterPro" id="IPR049704">
    <property type="entry name" value="Aminotrans_3_PPA_site"/>
</dbReference>
<accession>A0ABT6D6I5</accession>
<dbReference type="PANTHER" id="PTHR11986">
    <property type="entry name" value="AMINOTRANSFERASE CLASS III"/>
    <property type="match status" value="1"/>
</dbReference>
<evidence type="ECO:0000256" key="5">
    <source>
        <dbReference type="RuleBase" id="RU003560"/>
    </source>
</evidence>